<keyword evidence="2" id="KW-1185">Reference proteome</keyword>
<gene>
    <name evidence="1" type="ORF">L6164_005111</name>
</gene>
<dbReference type="EMBL" id="CM039428">
    <property type="protein sequence ID" value="KAI4350680.1"/>
    <property type="molecule type" value="Genomic_DNA"/>
</dbReference>
<comment type="caution">
    <text evidence="1">The sequence shown here is derived from an EMBL/GenBank/DDBJ whole genome shotgun (WGS) entry which is preliminary data.</text>
</comment>
<protein>
    <submittedName>
        <fullName evidence="1">Uncharacterized protein</fullName>
    </submittedName>
</protein>
<organism evidence="1 2">
    <name type="scientific">Bauhinia variegata</name>
    <name type="common">Purple orchid tree</name>
    <name type="synonym">Phanera variegata</name>
    <dbReference type="NCBI Taxonomy" id="167791"/>
    <lineage>
        <taxon>Eukaryota</taxon>
        <taxon>Viridiplantae</taxon>
        <taxon>Streptophyta</taxon>
        <taxon>Embryophyta</taxon>
        <taxon>Tracheophyta</taxon>
        <taxon>Spermatophyta</taxon>
        <taxon>Magnoliopsida</taxon>
        <taxon>eudicotyledons</taxon>
        <taxon>Gunneridae</taxon>
        <taxon>Pentapetalae</taxon>
        <taxon>rosids</taxon>
        <taxon>fabids</taxon>
        <taxon>Fabales</taxon>
        <taxon>Fabaceae</taxon>
        <taxon>Cercidoideae</taxon>
        <taxon>Cercideae</taxon>
        <taxon>Bauhiniinae</taxon>
        <taxon>Bauhinia</taxon>
    </lineage>
</organism>
<dbReference type="Proteomes" id="UP000828941">
    <property type="component" value="Chromosome 3"/>
</dbReference>
<evidence type="ECO:0000313" key="2">
    <source>
        <dbReference type="Proteomes" id="UP000828941"/>
    </source>
</evidence>
<reference evidence="1 2" key="1">
    <citation type="journal article" date="2022" name="DNA Res.">
        <title>Chromosomal-level genome assembly of the orchid tree Bauhinia variegata (Leguminosae; Cercidoideae) supports the allotetraploid origin hypothesis of Bauhinia.</title>
        <authorList>
            <person name="Zhong Y."/>
            <person name="Chen Y."/>
            <person name="Zheng D."/>
            <person name="Pang J."/>
            <person name="Liu Y."/>
            <person name="Luo S."/>
            <person name="Meng S."/>
            <person name="Qian L."/>
            <person name="Wei D."/>
            <person name="Dai S."/>
            <person name="Zhou R."/>
        </authorList>
    </citation>
    <scope>NUCLEOTIDE SEQUENCE [LARGE SCALE GENOMIC DNA]</scope>
    <source>
        <strain evidence="1">BV-YZ2020</strain>
    </source>
</reference>
<sequence>MSSNGVYLGDGPSWLSYEDKICPECGDLTRIKVSHSWKNPNKLYHWCDTHQFVGWCLPTNVEMSPPPTTTTYRRTTTENKWKKGVDDFKVCVRNKYGELRTSCNGNSIPAMVFGAIVALVFVGVTRKFNVM</sequence>
<proteinExistence type="predicted"/>
<name>A0ACB9PPK6_BAUVA</name>
<evidence type="ECO:0000313" key="1">
    <source>
        <dbReference type="EMBL" id="KAI4350680.1"/>
    </source>
</evidence>
<accession>A0ACB9PPK6</accession>